<dbReference type="eggNOG" id="COG2267">
    <property type="taxonomic scope" value="Bacteria"/>
</dbReference>
<dbReference type="STRING" id="626887.J057_21170"/>
<dbReference type="Proteomes" id="UP000013165">
    <property type="component" value="Unassembled WGS sequence"/>
</dbReference>
<dbReference type="Gene3D" id="3.40.50.1820">
    <property type="entry name" value="alpha/beta hydrolase"/>
    <property type="match status" value="1"/>
</dbReference>
<proteinExistence type="predicted"/>
<gene>
    <name evidence="2" type="ORF">J057_21170</name>
</gene>
<dbReference type="PATRIC" id="fig|626887.3.peg.4238"/>
<dbReference type="RefSeq" id="WP_004582169.1">
    <property type="nucleotide sequence ID" value="NZ_AP028878.1"/>
</dbReference>
<organism evidence="2 3">
    <name type="scientific">Marinobacter nanhaiticus D15-8W</name>
    <dbReference type="NCBI Taxonomy" id="626887"/>
    <lineage>
        <taxon>Bacteria</taxon>
        <taxon>Pseudomonadati</taxon>
        <taxon>Pseudomonadota</taxon>
        <taxon>Gammaproteobacteria</taxon>
        <taxon>Pseudomonadales</taxon>
        <taxon>Marinobacteraceae</taxon>
        <taxon>Marinobacter</taxon>
    </lineage>
</organism>
<evidence type="ECO:0000259" key="1">
    <source>
        <dbReference type="Pfam" id="PF12697"/>
    </source>
</evidence>
<comment type="caution">
    <text evidence="2">The sequence shown here is derived from an EMBL/GenBank/DDBJ whole genome shotgun (WGS) entry which is preliminary data.</text>
</comment>
<dbReference type="Pfam" id="PF12697">
    <property type="entry name" value="Abhydrolase_6"/>
    <property type="match status" value="1"/>
</dbReference>
<dbReference type="InterPro" id="IPR000073">
    <property type="entry name" value="AB_hydrolase_1"/>
</dbReference>
<dbReference type="OrthoDB" id="9806902at2"/>
<reference evidence="2 3" key="1">
    <citation type="journal article" date="2013" name="Genome Announc.">
        <title>Genome Sequence of the Polycyclic Aromatic Hydrocarbon-Degrading Bacterium Strain Marinobacter nanhaiticus D15-8WT.</title>
        <authorList>
            <person name="Cui Z."/>
            <person name="Gao W."/>
            <person name="Li Q."/>
            <person name="Xu G."/>
            <person name="Zheng L."/>
        </authorList>
    </citation>
    <scope>NUCLEOTIDE SEQUENCE [LARGE SCALE GENOMIC DNA]</scope>
    <source>
        <strain evidence="2 3">D15-8W</strain>
    </source>
</reference>
<evidence type="ECO:0000313" key="3">
    <source>
        <dbReference type="Proteomes" id="UP000013165"/>
    </source>
</evidence>
<dbReference type="GO" id="GO:0016787">
    <property type="term" value="F:hydrolase activity"/>
    <property type="evidence" value="ECO:0007669"/>
    <property type="project" value="UniProtKB-KW"/>
</dbReference>
<sequence length="260" mass="29122">MNRHVLFIHGAWLTPDAWQPFMGRFRACGFVCSAPPWIYMECPVTELRQHPARSLATLDVKRIVDHYAQLVTAYEDPPILVGHSFGGLFVQLLLDRGLGALGIAIDAVPPRGVPPGLTALMAALPLLTTWNGWNRVLTMTQPQFMRNFAQSLPPQEANDAYGRYIVPAPGRIFFQAALGLGTRVNYANDRRAPLLLMAGEADRTIQASMVKATYKRYRRSVADTSYVSFPNRTHWLIAEEGWEEVADCAIEWIEKQRAGL</sequence>
<dbReference type="InterPro" id="IPR029058">
    <property type="entry name" value="AB_hydrolase_fold"/>
</dbReference>
<dbReference type="HOGENOM" id="CLU_051715_3_1_6"/>
<keyword evidence="3" id="KW-1185">Reference proteome</keyword>
<feature type="domain" description="AB hydrolase-1" evidence="1">
    <location>
        <begin position="5"/>
        <end position="247"/>
    </location>
</feature>
<evidence type="ECO:0000313" key="2">
    <source>
        <dbReference type="EMBL" id="ENO13948.1"/>
    </source>
</evidence>
<dbReference type="EMBL" id="APLQ01000014">
    <property type="protein sequence ID" value="ENO13948.1"/>
    <property type="molecule type" value="Genomic_DNA"/>
</dbReference>
<keyword evidence="2" id="KW-0378">Hydrolase</keyword>
<dbReference type="SUPFAM" id="SSF53474">
    <property type="entry name" value="alpha/beta-Hydrolases"/>
    <property type="match status" value="1"/>
</dbReference>
<protein>
    <submittedName>
        <fullName evidence="2">Alpha/beta hydrolase</fullName>
    </submittedName>
</protein>
<name>N6WYS6_9GAMM</name>
<dbReference type="AlphaFoldDB" id="N6WYS6"/>
<accession>N6WYS6</accession>